<name>A0A917AL65_9BACI</name>
<dbReference type="AlphaFoldDB" id="A0A917AL65"/>
<dbReference type="Pfam" id="PF00144">
    <property type="entry name" value="Beta-lactamase"/>
    <property type="match status" value="1"/>
</dbReference>
<reference evidence="2" key="2">
    <citation type="submission" date="2020-09" db="EMBL/GenBank/DDBJ databases">
        <authorList>
            <person name="Sun Q."/>
            <person name="Zhou Y."/>
        </authorList>
    </citation>
    <scope>NUCLEOTIDE SEQUENCE</scope>
    <source>
        <strain evidence="2">CGMCC 1.12698</strain>
    </source>
</reference>
<dbReference type="InterPro" id="IPR001466">
    <property type="entry name" value="Beta-lactam-related"/>
</dbReference>
<keyword evidence="3" id="KW-1185">Reference proteome</keyword>
<dbReference type="RefSeq" id="WP_188387142.1">
    <property type="nucleotide sequence ID" value="NZ_BMFK01000001.1"/>
</dbReference>
<dbReference type="SUPFAM" id="SSF56601">
    <property type="entry name" value="beta-lactamase/transpeptidase-like"/>
    <property type="match status" value="1"/>
</dbReference>
<dbReference type="Proteomes" id="UP000605259">
    <property type="component" value="Unassembled WGS sequence"/>
</dbReference>
<dbReference type="PANTHER" id="PTHR43283:SF7">
    <property type="entry name" value="BETA-LACTAMASE-RELATED DOMAIN-CONTAINING PROTEIN"/>
    <property type="match status" value="1"/>
</dbReference>
<dbReference type="InterPro" id="IPR050789">
    <property type="entry name" value="Diverse_Enzym_Activities"/>
</dbReference>
<dbReference type="Gene3D" id="3.40.710.10">
    <property type="entry name" value="DD-peptidase/beta-lactamase superfamily"/>
    <property type="match status" value="1"/>
</dbReference>
<feature type="domain" description="Beta-lactamase-related" evidence="1">
    <location>
        <begin position="50"/>
        <end position="289"/>
    </location>
</feature>
<comment type="caution">
    <text evidence="2">The sequence shown here is derived from an EMBL/GenBank/DDBJ whole genome shotgun (WGS) entry which is preliminary data.</text>
</comment>
<sequence>MNEKSIITNEKLISVDSFIKTSKKRIRSLVISEKDTIIHEIYFHDEGFKKLHEMRSITKSVISTLIGIAIDQQLLTGVTQTLREIFKNQTMSTDIGNITIKQLLTMTSGIQITDKELLSLATKGNPMQKIFFANVHTAAPFSYKSIDPHLLSIILSHVTGKSAKQFGEEMLFSKLGIHTIHWPTDTLGHSIGSTGLSLSPRDLIKLGMLYLFGGEWNNTRILSADWIHDTVSVHEKGLSKYGKYGYLWWINSEKEYYNAAGFGGQYLYVYPKQEVTVVITADTTLPHDDTSEIFETFILPSLTNKTCGGGNLCMQ</sequence>
<gene>
    <name evidence="2" type="ORF">GCM10007140_08110</name>
</gene>
<evidence type="ECO:0000313" key="2">
    <source>
        <dbReference type="EMBL" id="GGE60091.1"/>
    </source>
</evidence>
<dbReference type="EMBL" id="BMFK01000001">
    <property type="protein sequence ID" value="GGE60091.1"/>
    <property type="molecule type" value="Genomic_DNA"/>
</dbReference>
<reference evidence="2" key="1">
    <citation type="journal article" date="2014" name="Int. J. Syst. Evol. Microbiol.">
        <title>Complete genome sequence of Corynebacterium casei LMG S-19264T (=DSM 44701T), isolated from a smear-ripened cheese.</title>
        <authorList>
            <consortium name="US DOE Joint Genome Institute (JGI-PGF)"/>
            <person name="Walter F."/>
            <person name="Albersmeier A."/>
            <person name="Kalinowski J."/>
            <person name="Ruckert C."/>
        </authorList>
    </citation>
    <scope>NUCLEOTIDE SEQUENCE</scope>
    <source>
        <strain evidence="2">CGMCC 1.12698</strain>
    </source>
</reference>
<dbReference type="InterPro" id="IPR012338">
    <property type="entry name" value="Beta-lactam/transpept-like"/>
</dbReference>
<accession>A0A917AL65</accession>
<proteinExistence type="predicted"/>
<evidence type="ECO:0000313" key="3">
    <source>
        <dbReference type="Proteomes" id="UP000605259"/>
    </source>
</evidence>
<dbReference type="PANTHER" id="PTHR43283">
    <property type="entry name" value="BETA-LACTAMASE-RELATED"/>
    <property type="match status" value="1"/>
</dbReference>
<evidence type="ECO:0000259" key="1">
    <source>
        <dbReference type="Pfam" id="PF00144"/>
    </source>
</evidence>
<organism evidence="2 3">
    <name type="scientific">Priestia taiwanensis</name>
    <dbReference type="NCBI Taxonomy" id="1347902"/>
    <lineage>
        <taxon>Bacteria</taxon>
        <taxon>Bacillati</taxon>
        <taxon>Bacillota</taxon>
        <taxon>Bacilli</taxon>
        <taxon>Bacillales</taxon>
        <taxon>Bacillaceae</taxon>
        <taxon>Priestia</taxon>
    </lineage>
</organism>
<protein>
    <submittedName>
        <fullName evidence="2">Penicillin-binding protein</fullName>
    </submittedName>
</protein>